<dbReference type="SUPFAM" id="SSF53850">
    <property type="entry name" value="Periplasmic binding protein-like II"/>
    <property type="match status" value="1"/>
</dbReference>
<evidence type="ECO:0000313" key="3">
    <source>
        <dbReference type="EMBL" id="MFC6335213.1"/>
    </source>
</evidence>
<dbReference type="Proteomes" id="UP001596233">
    <property type="component" value="Unassembled WGS sequence"/>
</dbReference>
<reference evidence="4" key="1">
    <citation type="journal article" date="2019" name="Int. J. Syst. Evol. Microbiol.">
        <title>The Global Catalogue of Microorganisms (GCM) 10K type strain sequencing project: providing services to taxonomists for standard genome sequencing and annotation.</title>
        <authorList>
            <consortium name="The Broad Institute Genomics Platform"/>
            <consortium name="The Broad Institute Genome Sequencing Center for Infectious Disease"/>
            <person name="Wu L."/>
            <person name="Ma J."/>
        </authorList>
    </citation>
    <scope>NUCLEOTIDE SEQUENCE [LARGE SCALE GENOMIC DNA]</scope>
    <source>
        <strain evidence="4">PCU 280</strain>
    </source>
</reference>
<keyword evidence="2" id="KW-0813">Transport</keyword>
<dbReference type="InterPro" id="IPR006059">
    <property type="entry name" value="SBP"/>
</dbReference>
<comment type="similarity">
    <text evidence="1">Belongs to the bacterial solute-binding protein 1 family.</text>
</comment>
<dbReference type="PANTHER" id="PTHR43649:SF29">
    <property type="entry name" value="OSMOPROTECTIVE COMPOUNDS-BINDING PROTEIN GGTB"/>
    <property type="match status" value="1"/>
</dbReference>
<dbReference type="InterPro" id="IPR050490">
    <property type="entry name" value="Bact_solute-bd_prot1"/>
</dbReference>
<accession>A0ABW1VC27</accession>
<dbReference type="PANTHER" id="PTHR43649">
    <property type="entry name" value="ARABINOSE-BINDING PROTEIN-RELATED"/>
    <property type="match status" value="1"/>
</dbReference>
<dbReference type="RefSeq" id="WP_379238529.1">
    <property type="nucleotide sequence ID" value="NZ_JBHSTE010000013.1"/>
</dbReference>
<evidence type="ECO:0000256" key="2">
    <source>
        <dbReference type="ARBA" id="ARBA00022448"/>
    </source>
</evidence>
<dbReference type="Gene3D" id="3.40.190.10">
    <property type="entry name" value="Periplasmic binding protein-like II"/>
    <property type="match status" value="2"/>
</dbReference>
<sequence>MSKLKNKQWILLYIMLLATTIIYSFSSQSKEPAIIEPEKITITFRHVWTKPHDQPMLTIFQDVVDDFEQSHPNVKVNFEGLEQTNHREQKLKSEMVTGTPPDMFVLFGGAELDPYVRSNRLLDLSQFVSEHALEFIDISLWTYDNGIFGLPFEGHAQPLFYNKKIFNALGLEPPTTIDELNAVISALKSYHIIPFAFGNQEIWPAGIYAHYLMDRYEGPEHIKQIANGSASFQTEGYQQAFDQIVQWVQAEAFNELYSELNSSSAIQLFNEGKAAMYVNGNWDISLFQSPNEQYDFQQDIGVIPFPSISKEQERSIAGGYTIGIGLSANLSGAQQEAALQLLQAIYTEEVQQRIVYEAFRLPSMAIPFDINKTGPVFAQVVRLLEKSDQVFLAYDNTLSPEVRKAFWTVTDSLFKLEVSSDEALMQLDEASKSYYRLINSYGGDLNHGR</sequence>
<keyword evidence="4" id="KW-1185">Reference proteome</keyword>
<dbReference type="Pfam" id="PF01547">
    <property type="entry name" value="SBP_bac_1"/>
    <property type="match status" value="1"/>
</dbReference>
<name>A0ABW1VC27_9BACL</name>
<comment type="caution">
    <text evidence="3">The sequence shown here is derived from an EMBL/GenBank/DDBJ whole genome shotgun (WGS) entry which is preliminary data.</text>
</comment>
<protein>
    <submittedName>
        <fullName evidence="3">ABC transporter substrate-binding protein</fullName>
    </submittedName>
</protein>
<dbReference type="EMBL" id="JBHSTE010000013">
    <property type="protein sequence ID" value="MFC6335213.1"/>
    <property type="molecule type" value="Genomic_DNA"/>
</dbReference>
<evidence type="ECO:0000256" key="1">
    <source>
        <dbReference type="ARBA" id="ARBA00008520"/>
    </source>
</evidence>
<gene>
    <name evidence="3" type="ORF">ACFP56_21520</name>
</gene>
<proteinExistence type="inferred from homology"/>
<organism evidence="3 4">
    <name type="scientific">Paenibacillus septentrionalis</name>
    <dbReference type="NCBI Taxonomy" id="429342"/>
    <lineage>
        <taxon>Bacteria</taxon>
        <taxon>Bacillati</taxon>
        <taxon>Bacillota</taxon>
        <taxon>Bacilli</taxon>
        <taxon>Bacillales</taxon>
        <taxon>Paenibacillaceae</taxon>
        <taxon>Paenibacillus</taxon>
    </lineage>
</organism>
<evidence type="ECO:0000313" key="4">
    <source>
        <dbReference type="Proteomes" id="UP001596233"/>
    </source>
</evidence>